<dbReference type="AlphaFoldDB" id="A0A445CSN9"/>
<proteinExistence type="predicted"/>
<accession>A0A445CSN9</accession>
<evidence type="ECO:0000313" key="1">
    <source>
        <dbReference type="EMBL" id="RYR53976.1"/>
    </source>
</evidence>
<name>A0A445CSN9_ARAHY</name>
<protein>
    <submittedName>
        <fullName evidence="1">Uncharacterized protein</fullName>
    </submittedName>
</protein>
<evidence type="ECO:0000313" key="2">
    <source>
        <dbReference type="Proteomes" id="UP000289738"/>
    </source>
</evidence>
<dbReference type="Proteomes" id="UP000289738">
    <property type="component" value="Chromosome A06"/>
</dbReference>
<gene>
    <name evidence="1" type="ORF">Ahy_A06g029230</name>
</gene>
<dbReference type="EMBL" id="SDMP01000006">
    <property type="protein sequence ID" value="RYR53976.1"/>
    <property type="molecule type" value="Genomic_DNA"/>
</dbReference>
<keyword evidence="2" id="KW-1185">Reference proteome</keyword>
<comment type="caution">
    <text evidence="1">The sequence shown here is derived from an EMBL/GenBank/DDBJ whole genome shotgun (WGS) entry which is preliminary data.</text>
</comment>
<organism evidence="1 2">
    <name type="scientific">Arachis hypogaea</name>
    <name type="common">Peanut</name>
    <dbReference type="NCBI Taxonomy" id="3818"/>
    <lineage>
        <taxon>Eukaryota</taxon>
        <taxon>Viridiplantae</taxon>
        <taxon>Streptophyta</taxon>
        <taxon>Embryophyta</taxon>
        <taxon>Tracheophyta</taxon>
        <taxon>Spermatophyta</taxon>
        <taxon>Magnoliopsida</taxon>
        <taxon>eudicotyledons</taxon>
        <taxon>Gunneridae</taxon>
        <taxon>Pentapetalae</taxon>
        <taxon>rosids</taxon>
        <taxon>fabids</taxon>
        <taxon>Fabales</taxon>
        <taxon>Fabaceae</taxon>
        <taxon>Papilionoideae</taxon>
        <taxon>50 kb inversion clade</taxon>
        <taxon>dalbergioids sensu lato</taxon>
        <taxon>Dalbergieae</taxon>
        <taxon>Pterocarpus clade</taxon>
        <taxon>Arachis</taxon>
    </lineage>
</organism>
<reference evidence="1 2" key="1">
    <citation type="submission" date="2019-01" db="EMBL/GenBank/DDBJ databases">
        <title>Sequencing of cultivated peanut Arachis hypogaea provides insights into genome evolution and oil improvement.</title>
        <authorList>
            <person name="Chen X."/>
        </authorList>
    </citation>
    <scope>NUCLEOTIDE SEQUENCE [LARGE SCALE GENOMIC DNA]</scope>
    <source>
        <strain evidence="2">cv. Fuhuasheng</strain>
        <tissue evidence="1">Leaves</tissue>
    </source>
</reference>
<sequence>MDVPPFMRSLDLEAIHAPEFFKYTNIGVADPEVGEFRIEMEYDSRKSVIAAIWSYTISRGVNYVVYESKPQTFYAKYNRRHTGSMRTISQDHSKLDSDTIAKAIKPLVESDPSIKFKSIIVEVQARFNYTISYRRAWLAK</sequence>